<proteinExistence type="predicted"/>
<keyword evidence="2" id="KW-1185">Reference proteome</keyword>
<dbReference type="EMBL" id="MG845684">
    <property type="protein sequence ID" value="AUX83646.1"/>
    <property type="molecule type" value="Genomic_DNA"/>
</dbReference>
<sequence>MNQHPLTEDMRMYYAGTYIFRHGSEGEVQCMMVNGTERIGDDTKFDGFRFVGDIHTAEKSLPDVWTFRGDELLDWRPFSGYYDVDGKGKRYITFSVNNRTQRKGVDPRNIVVNGRQNNLNCKIMCKVFEQSLTMCSNPASRDLWVNDGKVHWKGNQVGTLDKEGVFTPGEHHKQIEEFVCRLLQNT</sequence>
<organism evidence="1 2">
    <name type="scientific">Pseudomonas phage NV1</name>
    <dbReference type="NCBI Taxonomy" id="2079543"/>
    <lineage>
        <taxon>Viruses</taxon>
        <taxon>Duplodnaviria</taxon>
        <taxon>Heunggongvirae</taxon>
        <taxon>Uroviricota</taxon>
        <taxon>Caudoviricetes</taxon>
        <taxon>Vicosavirus</taxon>
        <taxon>Vicosavirus NV1</taxon>
    </lineage>
</organism>
<dbReference type="OrthoDB" id="8490at10239"/>
<protein>
    <submittedName>
        <fullName evidence="1">Uncharacterized protein</fullName>
    </submittedName>
</protein>
<gene>
    <name evidence="1" type="ORF">NV1_p17</name>
</gene>
<dbReference type="Proteomes" id="UP000240328">
    <property type="component" value="Segment"/>
</dbReference>
<name>A0A2L0HPM4_9CAUD</name>
<accession>A0A2L0HPM4</accession>
<evidence type="ECO:0000313" key="1">
    <source>
        <dbReference type="EMBL" id="AUX83646.1"/>
    </source>
</evidence>
<reference evidence="1 2" key="1">
    <citation type="submission" date="2018-01" db="EMBL/GenBank/DDBJ databases">
        <title>Genome of Pseudomonas phage NV1, a LUZ24-like virus of Pseudomonas tolaasii.</title>
        <authorList>
            <person name="Storey N.H."/>
        </authorList>
    </citation>
    <scope>NUCLEOTIDE SEQUENCE [LARGE SCALE GENOMIC DNA]</scope>
</reference>
<evidence type="ECO:0000313" key="2">
    <source>
        <dbReference type="Proteomes" id="UP000240328"/>
    </source>
</evidence>